<evidence type="ECO:0000313" key="2">
    <source>
        <dbReference type="Proteomes" id="UP000807769"/>
    </source>
</evidence>
<reference evidence="1" key="1">
    <citation type="journal article" date="2020" name="New Phytol.">
        <title>Comparative genomics reveals dynamic genome evolution in host specialist ectomycorrhizal fungi.</title>
        <authorList>
            <person name="Lofgren L.A."/>
            <person name="Nguyen N.H."/>
            <person name="Vilgalys R."/>
            <person name="Ruytinx J."/>
            <person name="Liao H.L."/>
            <person name="Branco S."/>
            <person name="Kuo A."/>
            <person name="LaButti K."/>
            <person name="Lipzen A."/>
            <person name="Andreopoulos W."/>
            <person name="Pangilinan J."/>
            <person name="Riley R."/>
            <person name="Hundley H."/>
            <person name="Na H."/>
            <person name="Barry K."/>
            <person name="Grigoriev I.V."/>
            <person name="Stajich J.E."/>
            <person name="Kennedy P.G."/>
        </authorList>
    </citation>
    <scope>NUCLEOTIDE SEQUENCE</scope>
    <source>
        <strain evidence="1">MN1</strain>
    </source>
</reference>
<comment type="caution">
    <text evidence="1">The sequence shown here is derived from an EMBL/GenBank/DDBJ whole genome shotgun (WGS) entry which is preliminary data.</text>
</comment>
<gene>
    <name evidence="1" type="ORF">BJ212DRAFT_1480084</name>
</gene>
<keyword evidence="2" id="KW-1185">Reference proteome</keyword>
<dbReference type="AlphaFoldDB" id="A0A9P7JEF6"/>
<dbReference type="Pfam" id="PF20414">
    <property type="entry name" value="DUF6698"/>
    <property type="match status" value="1"/>
</dbReference>
<name>A0A9P7JEF6_9AGAM</name>
<evidence type="ECO:0000313" key="1">
    <source>
        <dbReference type="EMBL" id="KAG1817509.1"/>
    </source>
</evidence>
<dbReference type="Proteomes" id="UP000807769">
    <property type="component" value="Unassembled WGS sequence"/>
</dbReference>
<organism evidence="1 2">
    <name type="scientific">Suillus subaureus</name>
    <dbReference type="NCBI Taxonomy" id="48587"/>
    <lineage>
        <taxon>Eukaryota</taxon>
        <taxon>Fungi</taxon>
        <taxon>Dikarya</taxon>
        <taxon>Basidiomycota</taxon>
        <taxon>Agaricomycotina</taxon>
        <taxon>Agaricomycetes</taxon>
        <taxon>Agaricomycetidae</taxon>
        <taxon>Boletales</taxon>
        <taxon>Suillineae</taxon>
        <taxon>Suillaceae</taxon>
        <taxon>Suillus</taxon>
    </lineage>
</organism>
<dbReference type="InterPro" id="IPR046521">
    <property type="entry name" value="DUF6698"/>
</dbReference>
<dbReference type="EMBL" id="JABBWG010000013">
    <property type="protein sequence ID" value="KAG1817509.1"/>
    <property type="molecule type" value="Genomic_DNA"/>
</dbReference>
<accession>A0A9P7JEF6</accession>
<protein>
    <submittedName>
        <fullName evidence="1">Uncharacterized protein</fullName>
    </submittedName>
</protein>
<dbReference type="OrthoDB" id="2662502at2759"/>
<sequence>MAYDTSKVCGKLLCPAEWDWDQNCVKDSIHNRMSECIISENSWPLFLYKNYKVNHENLEEGLSKSKLLVQAFKAIFTSPSSAKEAKGDEQAKVKTCVASVINMKKVTPRTITYVVCQVHFTLSNISSWCTVNGDFDYEGFWNNTVDFFEDVPSPVMKHRIDRLLEWWTWKIFGINHCEDLTPDVVSQMSINTLAGQRKVLEDAAFDLD</sequence>
<proteinExistence type="predicted"/>
<dbReference type="GeneID" id="64634024"/>
<dbReference type="RefSeq" id="XP_041193751.1">
    <property type="nucleotide sequence ID" value="XM_041340008.1"/>
</dbReference>